<evidence type="ECO:0000259" key="5">
    <source>
        <dbReference type="Pfam" id="PF00656"/>
    </source>
</evidence>
<feature type="chain" id="PRO_5024937594" evidence="4">
    <location>
        <begin position="23"/>
        <end position="1405"/>
    </location>
</feature>
<feature type="signal peptide" evidence="4">
    <location>
        <begin position="1"/>
        <end position="22"/>
    </location>
</feature>
<evidence type="ECO:0000256" key="4">
    <source>
        <dbReference type="SAM" id="SignalP"/>
    </source>
</evidence>
<dbReference type="GO" id="GO:0016829">
    <property type="term" value="F:lyase activity"/>
    <property type="evidence" value="ECO:0007669"/>
    <property type="project" value="UniProtKB-KW"/>
</dbReference>
<name>A0A5S9IRL4_UABAM</name>
<dbReference type="OrthoDB" id="2482121at2"/>
<keyword evidence="4" id="KW-0732">Signal</keyword>
<dbReference type="SUPFAM" id="SSF48371">
    <property type="entry name" value="ARM repeat"/>
    <property type="match status" value="2"/>
</dbReference>
<protein>
    <submittedName>
        <fullName evidence="6">HEAT repeat-containing PBS lyase</fullName>
    </submittedName>
</protein>
<dbReference type="InterPro" id="IPR016024">
    <property type="entry name" value="ARM-type_fold"/>
</dbReference>
<dbReference type="PROSITE" id="PS50077">
    <property type="entry name" value="HEAT_REPEAT"/>
    <property type="match status" value="4"/>
</dbReference>
<keyword evidence="1" id="KW-0677">Repeat</keyword>
<dbReference type="InterPro" id="IPR000357">
    <property type="entry name" value="HEAT"/>
</dbReference>
<dbReference type="InterPro" id="IPR021133">
    <property type="entry name" value="HEAT_type_2"/>
</dbReference>
<dbReference type="Gene3D" id="3.40.50.1460">
    <property type="match status" value="1"/>
</dbReference>
<dbReference type="Pfam" id="PF03130">
    <property type="entry name" value="HEAT_PBS"/>
    <property type="match status" value="2"/>
</dbReference>
<evidence type="ECO:0000256" key="1">
    <source>
        <dbReference type="ARBA" id="ARBA00022737"/>
    </source>
</evidence>
<evidence type="ECO:0000313" key="7">
    <source>
        <dbReference type="Proteomes" id="UP000326354"/>
    </source>
</evidence>
<feature type="domain" description="Peptidase C14 caspase" evidence="5">
    <location>
        <begin position="141"/>
        <end position="383"/>
    </location>
</feature>
<comment type="function">
    <text evidence="2">Catalyzes the hydroxylation of the N(6)-(4-aminobutyl)-L-lysine intermediate produced by deoxyhypusine synthase/DHPS on a critical lysine of the eukaryotic translation initiation factor 5A/eIF-5A. This is the second step of the post-translational modification of that lysine into an unusual amino acid residue named hypusine. Hypusination is unique to mature eIF-5A factor and is essential for its function.</text>
</comment>
<dbReference type="Gene3D" id="1.25.10.10">
    <property type="entry name" value="Leucine-rich Repeat Variant"/>
    <property type="match status" value="6"/>
</dbReference>
<dbReference type="GO" id="GO:0006508">
    <property type="term" value="P:proteolysis"/>
    <property type="evidence" value="ECO:0007669"/>
    <property type="project" value="InterPro"/>
</dbReference>
<keyword evidence="3" id="KW-0175">Coiled coil</keyword>
<dbReference type="InterPro" id="IPR011600">
    <property type="entry name" value="Pept_C14_caspase"/>
</dbReference>
<dbReference type="Pfam" id="PF13646">
    <property type="entry name" value="HEAT_2"/>
    <property type="match status" value="4"/>
</dbReference>
<dbReference type="KEGG" id="uam:UABAM_04557"/>
<sequence length="1405" mass="157944">MMKRKYLPYVVILFMLFCLTFAQSEDDNLNKRLNKILQQLQLKDARSHLLALFELEKMGTNAISVQSDLQKLLAKANDENKKAIEYALDIIKRYLPPQTLQKKFQKTTTKRSLASRVSKNLGGLNILGVSSDFRQRLRYGKRHALVIGINKYNKYYPELDGPNYDAGEVASVLSNRYGFENVVYLCDTIPANVYPQNELKEKTQSKFTPYGKTYTTKYNNTTIVVNPLITKKVIKEFLYQTFSKVGSNDAIFLFYAGHGVPGNIVATPENKNENGYISLTKVAKDLSQKNAKHTLMVLDCCFGGSLLQDKYKPKLQGYNNATFQFGTGENIDRLFARRSFQVISAGTGNEVVADKLSTSAKYAQLTDTSGHSPFSAVFLQALKGLVGRDDGIVLTSDLGYYMMTNLTNDKRLNAKQTPRYGSLGGDGDFMFFPAYKVLNPKLLAPLYLSDKVYADFRSSGCEALGKFINDYPEQDQISLTKSALPHIAKLLEDEELLPRKTALKFIQEKAQKHVREIKEFDDIVSVLTKYFSYQNKERKVIDLESFFSLKNQKQDEADLYEVVDCLGALHFYADEKAIDILKGYSNRLKLKWEKSSKDKAKPKRIQNKVDKLQELQKMISKKFQSQAQIYHQIVKEYHWLINTGIEELKLYENRMHLFLSKTDDPERKRAFDLLKDELKDSDCSKHFEVFKKYFGIRDQYLREEVLKYLKEKGKDMETLLRLLKEENKNVKEDIAKDLEKIGEKAFLAIVKELKRDKSKNRISKKLLFAFLTWEKVSFFKLIDKLNTQDQDFFIPILAEENFNDIYQTMIDVNQKEDIRSKAASVIARLDKKEPFIAHFFLSIDQRDRFDKQSAIDILTSKETVTEYSTITILLELLKHENENVRSSVANTLGEMGEKAHSAVPYLIPLLQDPHKNVRSSAAHVLGKIGEKAEQAIDDIVSLLQDRNSEVRKSAAEALGGIGQKARLTVKYLTPLLEDDLINVRTTVIKALGNIGGKAVVPALILALKDQDENVRFSAKLTLGGIGEKAVVPTLTLALRDQDRDMRKTVTKVLGNIGGKAVVPALTLALRDQDRDVREYAAGALGKIGEKAEKAVPALILALKDQDVYVKQSVVEALGDIGEKAEKAVTALIFLLKDKNDLVRRYTVNALGKIGEKAVPALILALKDQDVYVKQSVVEALGDIGEKAEKAVTALIFLLKDKNDLVRRYTVNALGKIGEKAAPALIRTLKDQDYGVRGYAADALGEIGEKAEEAVPVLIPLLKDQDWRVRSSAAGALGKIGEKAEEAVQALILLLEDQSEDVRESAVSALGEIGEKAEEAVPVLIPLLKDQDWMVRESVVSALGDIGKKAKKAVQALILLLKDEGNLRYLAMVALRKIGEKAEEAVPALILALKDQDLYEHEKTLS</sequence>
<dbReference type="GO" id="GO:0016491">
    <property type="term" value="F:oxidoreductase activity"/>
    <property type="evidence" value="ECO:0007669"/>
    <property type="project" value="TreeGrafter"/>
</dbReference>
<dbReference type="GO" id="GO:0004197">
    <property type="term" value="F:cysteine-type endopeptidase activity"/>
    <property type="evidence" value="ECO:0007669"/>
    <property type="project" value="InterPro"/>
</dbReference>
<dbReference type="SMART" id="SM00567">
    <property type="entry name" value="EZ_HEAT"/>
    <property type="match status" value="17"/>
</dbReference>
<dbReference type="Pfam" id="PF02985">
    <property type="entry name" value="HEAT"/>
    <property type="match status" value="1"/>
</dbReference>
<accession>A0A5S9IRL4</accession>
<dbReference type="SUPFAM" id="SSF52129">
    <property type="entry name" value="Caspase-like"/>
    <property type="match status" value="2"/>
</dbReference>
<dbReference type="Pfam" id="PF00656">
    <property type="entry name" value="Peptidase_C14"/>
    <property type="match status" value="1"/>
</dbReference>
<reference evidence="6 7" key="1">
    <citation type="submission" date="2019-08" db="EMBL/GenBank/DDBJ databases">
        <title>Complete genome sequence of Candidatus Uab amorphum.</title>
        <authorList>
            <person name="Shiratori T."/>
            <person name="Suzuki S."/>
            <person name="Kakizawa Y."/>
            <person name="Ishida K."/>
        </authorList>
    </citation>
    <scope>NUCLEOTIDE SEQUENCE [LARGE SCALE GENOMIC DNA]</scope>
    <source>
        <strain evidence="6 7">SRT547</strain>
    </source>
</reference>
<feature type="coiled-coil region" evidence="3">
    <location>
        <begin position="709"/>
        <end position="740"/>
    </location>
</feature>
<evidence type="ECO:0000256" key="3">
    <source>
        <dbReference type="SAM" id="Coils"/>
    </source>
</evidence>
<dbReference type="EMBL" id="AP019860">
    <property type="protein sequence ID" value="BBM86171.1"/>
    <property type="molecule type" value="Genomic_DNA"/>
</dbReference>
<dbReference type="RefSeq" id="WP_151970242.1">
    <property type="nucleotide sequence ID" value="NZ_AP019860.1"/>
</dbReference>
<gene>
    <name evidence="6" type="ORF">UABAM_04557</name>
</gene>
<evidence type="ECO:0000313" key="6">
    <source>
        <dbReference type="EMBL" id="BBM86171.1"/>
    </source>
</evidence>
<dbReference type="InterPro" id="IPR011989">
    <property type="entry name" value="ARM-like"/>
</dbReference>
<evidence type="ECO:0000256" key="2">
    <source>
        <dbReference type="ARBA" id="ARBA00045876"/>
    </source>
</evidence>
<dbReference type="InterPro" id="IPR029030">
    <property type="entry name" value="Caspase-like_dom_sf"/>
</dbReference>
<dbReference type="PANTHER" id="PTHR12697:SF5">
    <property type="entry name" value="DEOXYHYPUSINE HYDROXYLASE"/>
    <property type="match status" value="1"/>
</dbReference>
<keyword evidence="7" id="KW-1185">Reference proteome</keyword>
<dbReference type="InterPro" id="IPR004155">
    <property type="entry name" value="PBS_lyase_HEAT"/>
</dbReference>
<dbReference type="Proteomes" id="UP000326354">
    <property type="component" value="Chromosome"/>
</dbReference>
<dbReference type="PANTHER" id="PTHR12697">
    <property type="entry name" value="PBS LYASE HEAT-LIKE PROTEIN"/>
    <property type="match status" value="1"/>
</dbReference>
<organism evidence="6 7">
    <name type="scientific">Uabimicrobium amorphum</name>
    <dbReference type="NCBI Taxonomy" id="2596890"/>
    <lineage>
        <taxon>Bacteria</taxon>
        <taxon>Pseudomonadati</taxon>
        <taxon>Planctomycetota</taxon>
        <taxon>Candidatus Uabimicrobiia</taxon>
        <taxon>Candidatus Uabimicrobiales</taxon>
        <taxon>Candidatus Uabimicrobiaceae</taxon>
        <taxon>Candidatus Uabimicrobium</taxon>
    </lineage>
</organism>
<keyword evidence="6" id="KW-0456">Lyase</keyword>
<proteinExistence type="predicted"/>